<dbReference type="InterPro" id="IPR011030">
    <property type="entry name" value="Lipovitellin_superhlx_dom"/>
</dbReference>
<dbReference type="SUPFAM" id="SSF56968">
    <property type="entry name" value="Lipovitellin-phosvitin complex, beta-sheet shell regions"/>
    <property type="match status" value="1"/>
</dbReference>
<gene>
    <name evidence="2" type="primary">Hypp2218</name>
    <name evidence="2" type="ORF">BLAG_LOCUS16626</name>
</gene>
<reference evidence="2" key="1">
    <citation type="submission" date="2022-01" db="EMBL/GenBank/DDBJ databases">
        <authorList>
            <person name="Braso-Vives M."/>
        </authorList>
    </citation>
    <scope>NUCLEOTIDE SEQUENCE</scope>
</reference>
<dbReference type="Gene3D" id="1.25.10.10">
    <property type="entry name" value="Leucine-rich Repeat Variant"/>
    <property type="match status" value="1"/>
</dbReference>
<dbReference type="InterPro" id="IPR015819">
    <property type="entry name" value="Lipid_transp_b-sht_shell"/>
</dbReference>
<feature type="chain" id="PRO_5035426040" evidence="1">
    <location>
        <begin position="22"/>
        <end position="952"/>
    </location>
</feature>
<evidence type="ECO:0000313" key="2">
    <source>
        <dbReference type="EMBL" id="CAH1259272.1"/>
    </source>
</evidence>
<dbReference type="Gene3D" id="2.30.230.10">
    <property type="entry name" value="Lipovitellin, beta-sheet shell regions, chain A"/>
    <property type="match status" value="1"/>
</dbReference>
<proteinExistence type="predicted"/>
<dbReference type="InterPro" id="IPR015816">
    <property type="entry name" value="Vitellinogen_b-sht_N"/>
</dbReference>
<keyword evidence="1" id="KW-0732">Signal</keyword>
<dbReference type="GO" id="GO:0005319">
    <property type="term" value="F:lipid transporter activity"/>
    <property type="evidence" value="ECO:0007669"/>
    <property type="project" value="InterPro"/>
</dbReference>
<evidence type="ECO:0000256" key="1">
    <source>
        <dbReference type="SAM" id="SignalP"/>
    </source>
</evidence>
<organism evidence="2 3">
    <name type="scientific">Branchiostoma lanceolatum</name>
    <name type="common">Common lancelet</name>
    <name type="synonym">Amphioxus lanceolatum</name>
    <dbReference type="NCBI Taxonomy" id="7740"/>
    <lineage>
        <taxon>Eukaryota</taxon>
        <taxon>Metazoa</taxon>
        <taxon>Chordata</taxon>
        <taxon>Cephalochordata</taxon>
        <taxon>Leptocardii</taxon>
        <taxon>Amphioxiformes</taxon>
        <taxon>Branchiostomatidae</taxon>
        <taxon>Branchiostoma</taxon>
    </lineage>
</organism>
<dbReference type="InterPro" id="IPR011055">
    <property type="entry name" value="Dup_hybrid_motif"/>
</dbReference>
<dbReference type="SUPFAM" id="SSF48431">
    <property type="entry name" value="Lipovitellin-phosvitin complex, superhelical domain"/>
    <property type="match status" value="1"/>
</dbReference>
<protein>
    <submittedName>
        <fullName evidence="2">Hypp2218 protein</fullName>
    </submittedName>
</protein>
<dbReference type="InterPro" id="IPR011989">
    <property type="entry name" value="ARM-like"/>
</dbReference>
<sequence>MANLVGSAVVLLSVCILHVTTNLIRLEVGQQYQYRYEATTEVRNVGVFLTRAKVTVVPLKHLAEGQLCQMDLTHVAMNFVANQQYGSPTYEGTWDFSKWLSFVMTSHGEVISIFYPPGEDKEVLAMKKGILGTLSARLHDGSESSTRKKWRYEVDENGHEGQHRAGYSAEQRGDHTLFKKEKHGDVGQNVKASHKKLPGPRMAYDDMKDWIAGNLTCTRTIRPKSSSKRTECFRHIVDLLARLTRKDLNKVSSIYLRRKMNETTDIENRDTIVAGFGALASNDSLEILMEAVLLSPEPVFELVEKFLLHVSVLDHPPPEAITKLLEKRCFGGEQFSTDPKEDHKLRSQGFLVLGVIAKLLKGKDDRRSEGIVRKLSEHLEVFDPSTHRKRRATMSPEETKVHDRYKANLLGALGNAGCEKSYHHVLSYLNTTDSPHILRRHASAALGGFHNIHAAHTLVSLVKDEDEEIRRAAKLEFQTHPKATELADVYLKRIRRKRGLQEYPALVDLDIDGRRSVIQDAEISLDMPQPEYTNVKPYGSRNIGSSVGTTSDNGASLRAAVGKVVESLKNARTARTDALKVLGNVDDAQLANDPIVAAATTSVRLSVDLVSEAIRELSAFCKVATDVGGVTLPIAVRRIHEGLWLISQTMDNVFQSPKTAMKDVEKAFYKIQHAVEVVVEARKILKNAATRNGGSPFWYSIMENAESITGELTDSTSILGHGSANLNVALHDVAMQMKGIIVNLSKLFGALGTTFESLDNKALKLKEGYAELRNGYRSAKFMMDGVFGPKMDIEFPRQQLRPGHSRQSQRSCPSTMGYFPSNGNGRYSFDGVDLEVEAGSYLVVPFSGRAVKSSNISGQVTIIADELGGIHVVIDNIDMLEDLQNKTVYKGERLGLVRSSHCRPNSIHVAMVNISEEAIFAIDPTPYLEQKEMPAPQINQQCSDIMLRIKVQ</sequence>
<dbReference type="Gene3D" id="2.70.70.10">
    <property type="entry name" value="Glucose Permease (Domain IIA)"/>
    <property type="match status" value="1"/>
</dbReference>
<dbReference type="Proteomes" id="UP000838412">
    <property type="component" value="Chromosome 3"/>
</dbReference>
<evidence type="ECO:0000313" key="3">
    <source>
        <dbReference type="Proteomes" id="UP000838412"/>
    </source>
</evidence>
<accession>A0A8J9ZPG1</accession>
<name>A0A8J9ZPG1_BRALA</name>
<dbReference type="EMBL" id="OV696688">
    <property type="protein sequence ID" value="CAH1259272.1"/>
    <property type="molecule type" value="Genomic_DNA"/>
</dbReference>
<feature type="signal peptide" evidence="1">
    <location>
        <begin position="1"/>
        <end position="21"/>
    </location>
</feature>
<keyword evidence="3" id="KW-1185">Reference proteome</keyword>
<dbReference type="AlphaFoldDB" id="A0A8J9ZPG1"/>
<dbReference type="OrthoDB" id="6101231at2759"/>